<proteinExistence type="predicted"/>
<reference evidence="1 2" key="1">
    <citation type="submission" date="2018-01" db="EMBL/GenBank/DDBJ databases">
        <title>Metagenomic assembled genomes from two thermal pools in the Uzon Caldera, Kamchatka, Russia.</title>
        <authorList>
            <person name="Wilkins L."/>
            <person name="Ettinger C."/>
        </authorList>
    </citation>
    <scope>NUCLEOTIDE SEQUENCE [LARGE SCALE GENOMIC DNA]</scope>
    <source>
        <strain evidence="1">ARK-04</strain>
    </source>
</reference>
<keyword evidence="1" id="KW-0808">Transferase</keyword>
<gene>
    <name evidence="1" type="ORF">C0169_04355</name>
</gene>
<dbReference type="Gene3D" id="3.90.1150.180">
    <property type="match status" value="1"/>
</dbReference>
<sequence>QKILRENEPPIITRIEENKLLIDVRCLFDEDYKEIISAFKKLENVEKIAL</sequence>
<accession>A0A2N7QDT4</accession>
<dbReference type="AlphaFoldDB" id="A0A2N7QDT4"/>
<organism evidence="1 2">
    <name type="scientific">Thermodesulfobacterium geofontis</name>
    <dbReference type="NCBI Taxonomy" id="1295609"/>
    <lineage>
        <taxon>Bacteria</taxon>
        <taxon>Pseudomonadati</taxon>
        <taxon>Thermodesulfobacteriota</taxon>
        <taxon>Thermodesulfobacteria</taxon>
        <taxon>Thermodesulfobacteriales</taxon>
        <taxon>Thermodesulfobacteriaceae</taxon>
        <taxon>Thermodesulfobacterium</taxon>
    </lineage>
</organism>
<dbReference type="EMBL" id="PNJD01000258">
    <property type="protein sequence ID" value="PMP96721.1"/>
    <property type="molecule type" value="Genomic_DNA"/>
</dbReference>
<protein>
    <submittedName>
        <fullName evidence="1">L-seryl-tRNA(Sec) selenium transferase</fullName>
    </submittedName>
</protein>
<dbReference type="Proteomes" id="UP000235619">
    <property type="component" value="Unassembled WGS sequence"/>
</dbReference>
<feature type="non-terminal residue" evidence="1">
    <location>
        <position position="1"/>
    </location>
</feature>
<evidence type="ECO:0000313" key="1">
    <source>
        <dbReference type="EMBL" id="PMP96721.1"/>
    </source>
</evidence>
<comment type="caution">
    <text evidence="1">The sequence shown here is derived from an EMBL/GenBank/DDBJ whole genome shotgun (WGS) entry which is preliminary data.</text>
</comment>
<evidence type="ECO:0000313" key="2">
    <source>
        <dbReference type="Proteomes" id="UP000235619"/>
    </source>
</evidence>
<name>A0A2N7QDT4_9BACT</name>
<dbReference type="GO" id="GO:0016740">
    <property type="term" value="F:transferase activity"/>
    <property type="evidence" value="ECO:0007669"/>
    <property type="project" value="UniProtKB-KW"/>
</dbReference>